<evidence type="ECO:0000259" key="3">
    <source>
        <dbReference type="PROSITE" id="PS01031"/>
    </source>
</evidence>
<dbReference type="Pfam" id="PF00011">
    <property type="entry name" value="HSP20"/>
    <property type="match status" value="1"/>
</dbReference>
<evidence type="ECO:0000313" key="4">
    <source>
        <dbReference type="EMBL" id="TCO78488.1"/>
    </source>
</evidence>
<dbReference type="Proteomes" id="UP000294980">
    <property type="component" value="Unassembled WGS sequence"/>
</dbReference>
<reference evidence="4 5" key="1">
    <citation type="submission" date="2019-03" db="EMBL/GenBank/DDBJ databases">
        <title>Genomic Encyclopedia of Type Strains, Phase IV (KMG-IV): sequencing the most valuable type-strain genomes for metagenomic binning, comparative biology and taxonomic classification.</title>
        <authorList>
            <person name="Goeker M."/>
        </authorList>
    </citation>
    <scope>NUCLEOTIDE SEQUENCE [LARGE SCALE GENOMIC DNA]</scope>
    <source>
        <strain evidence="4 5">DSM 23344</strain>
    </source>
</reference>
<evidence type="ECO:0000256" key="2">
    <source>
        <dbReference type="RuleBase" id="RU003616"/>
    </source>
</evidence>
<keyword evidence="5" id="KW-1185">Reference proteome</keyword>
<dbReference type="InterPro" id="IPR008978">
    <property type="entry name" value="HSP20-like_chaperone"/>
</dbReference>
<dbReference type="CDD" id="cd06471">
    <property type="entry name" value="ACD_LpsHSP_like"/>
    <property type="match status" value="1"/>
</dbReference>
<dbReference type="PROSITE" id="PS01031">
    <property type="entry name" value="SHSP"/>
    <property type="match status" value="1"/>
</dbReference>
<dbReference type="InterPro" id="IPR002068">
    <property type="entry name" value="A-crystallin/Hsp20_dom"/>
</dbReference>
<name>A0A4R2L740_9GAMM</name>
<feature type="domain" description="SHSP" evidence="3">
    <location>
        <begin position="28"/>
        <end position="141"/>
    </location>
</feature>
<comment type="similarity">
    <text evidence="1 2">Belongs to the small heat shock protein (HSP20) family.</text>
</comment>
<protein>
    <submittedName>
        <fullName evidence="4">HSP20 family protein</fullName>
    </submittedName>
</protein>
<comment type="caution">
    <text evidence="4">The sequence shown here is derived from an EMBL/GenBank/DDBJ whole genome shotgun (WGS) entry which is preliminary data.</text>
</comment>
<dbReference type="PANTHER" id="PTHR11527">
    <property type="entry name" value="HEAT-SHOCK PROTEIN 20 FAMILY MEMBER"/>
    <property type="match status" value="1"/>
</dbReference>
<dbReference type="InterPro" id="IPR031107">
    <property type="entry name" value="Small_HSP"/>
</dbReference>
<accession>A0A4R2L740</accession>
<proteinExistence type="inferred from homology"/>
<dbReference type="EMBL" id="SLWX01000001">
    <property type="protein sequence ID" value="TCO78488.1"/>
    <property type="molecule type" value="Genomic_DNA"/>
</dbReference>
<dbReference type="Gene3D" id="2.60.40.790">
    <property type="match status" value="1"/>
</dbReference>
<evidence type="ECO:0000256" key="1">
    <source>
        <dbReference type="PROSITE-ProRule" id="PRU00285"/>
    </source>
</evidence>
<dbReference type="SUPFAM" id="SSF49764">
    <property type="entry name" value="HSP20-like chaperones"/>
    <property type="match status" value="1"/>
</dbReference>
<dbReference type="RefSeq" id="WP_117316655.1">
    <property type="nucleotide sequence ID" value="NZ_QQSW01000006.1"/>
</dbReference>
<evidence type="ECO:0000313" key="5">
    <source>
        <dbReference type="Proteomes" id="UP000294980"/>
    </source>
</evidence>
<gene>
    <name evidence="4" type="ORF">EV688_101305</name>
</gene>
<dbReference type="AlphaFoldDB" id="A0A4R2L740"/>
<sequence length="141" mass="15925">MNLIPRNSLFDLDSLFDAWAPLANNGTMSASAFSPRVDITEKKGHYELTAELPGVNKKDIDVTLENGMLTISAESRFEDQEEKDGRVIRQERRYGRYTRSFNLGNGVNEEDIKAEFTDGVLKLSVPKVEQKTPASHRIDIH</sequence>
<organism evidence="4 5">
    <name type="scientific">Chromatocurvus halotolerans</name>
    <dbReference type="NCBI Taxonomy" id="1132028"/>
    <lineage>
        <taxon>Bacteria</taxon>
        <taxon>Pseudomonadati</taxon>
        <taxon>Pseudomonadota</taxon>
        <taxon>Gammaproteobacteria</taxon>
        <taxon>Cellvibrionales</taxon>
        <taxon>Halieaceae</taxon>
        <taxon>Chromatocurvus</taxon>
    </lineage>
</organism>
<dbReference type="OrthoDB" id="9792695at2"/>